<accession>A0AAJ1HH47</accession>
<proteinExistence type="predicted"/>
<dbReference type="Proteomes" id="UP001221009">
    <property type="component" value="Chromosome"/>
</dbReference>
<protein>
    <submittedName>
        <fullName evidence="1">Uncharacterized protein</fullName>
    </submittedName>
</protein>
<organism evidence="1 2">
    <name type="scientific">Parabacteroides distasonis</name>
    <dbReference type="NCBI Taxonomy" id="823"/>
    <lineage>
        <taxon>Bacteria</taxon>
        <taxon>Pseudomonadati</taxon>
        <taxon>Bacteroidota</taxon>
        <taxon>Bacteroidia</taxon>
        <taxon>Bacteroidales</taxon>
        <taxon>Tannerellaceae</taxon>
        <taxon>Parabacteroides</taxon>
    </lineage>
</organism>
<dbReference type="RefSeq" id="WP_147379368.1">
    <property type="nucleotide sequence ID" value="NZ_CAXSPS010000003.1"/>
</dbReference>
<reference evidence="1" key="1">
    <citation type="submission" date="2023-03" db="EMBL/GenBank/DDBJ databases">
        <title>Parabacteroides distasonis, a bacteria resistant against UC.</title>
        <authorList>
            <person name="Dai W."/>
        </authorList>
    </citation>
    <scope>NUCLEOTIDE SEQUENCE</scope>
    <source>
        <strain evidence="1">F1-28</strain>
    </source>
</reference>
<evidence type="ECO:0000313" key="1">
    <source>
        <dbReference type="EMBL" id="WET65429.1"/>
    </source>
</evidence>
<sequence length="99" mass="11558">MNKVEEFYKRVICIAGEVCGVDPVDMMSFNREECVNARGILIIILLDKGYSEKVVADLTGLTRRGVNRIKNDFPDRIRRNWMIHMLDREVRNKLGMNKE</sequence>
<name>A0AAJ1HH47_PARDI</name>
<gene>
    <name evidence="1" type="ORF">P2T59_05425</name>
</gene>
<dbReference type="AlphaFoldDB" id="A0AAJ1HH47"/>
<evidence type="ECO:0000313" key="2">
    <source>
        <dbReference type="Proteomes" id="UP001221009"/>
    </source>
</evidence>
<dbReference type="EMBL" id="CP120353">
    <property type="protein sequence ID" value="WET65429.1"/>
    <property type="molecule type" value="Genomic_DNA"/>
</dbReference>